<proteinExistence type="predicted"/>
<feature type="transmembrane region" description="Helical" evidence="1">
    <location>
        <begin position="20"/>
        <end position="40"/>
    </location>
</feature>
<dbReference type="EMBL" id="JAUEPT010000034">
    <property type="protein sequence ID" value="KAK0440356.1"/>
    <property type="molecule type" value="Genomic_DNA"/>
</dbReference>
<keyword evidence="1" id="KW-0472">Membrane</keyword>
<evidence type="ECO:0000313" key="2">
    <source>
        <dbReference type="EMBL" id="KAK0440356.1"/>
    </source>
</evidence>
<sequence>MACDNRPPGKAGTGRVRVESLSILAWYYSSFFCLFPFCAVEHRVMTMRYAVVSFISAATQSQSLSDLFGSKRLEFPRHASTAWRIHTTLLCHYTFIVKYMSTEMDKLYRFRRIKAIELHNLPSESDERSYCLNIFAGKHLKTREFKMEKAPGTTPTPKWTIDIDLSNIKGCETFEIDVYCCQDKRDRSLGFYQTPIREIVIGKNNKQVFVSRYFFKNLPGTCRRDHTIGW</sequence>
<keyword evidence="1" id="KW-0812">Transmembrane</keyword>
<accession>A0AA39MML3</accession>
<evidence type="ECO:0000256" key="1">
    <source>
        <dbReference type="SAM" id="Phobius"/>
    </source>
</evidence>
<dbReference type="AlphaFoldDB" id="A0AA39MML3"/>
<name>A0AA39MML3_9AGAR</name>
<gene>
    <name evidence="2" type="ORF">EV421DRAFT_796899</name>
</gene>
<organism evidence="2 3">
    <name type="scientific">Armillaria borealis</name>
    <dbReference type="NCBI Taxonomy" id="47425"/>
    <lineage>
        <taxon>Eukaryota</taxon>
        <taxon>Fungi</taxon>
        <taxon>Dikarya</taxon>
        <taxon>Basidiomycota</taxon>
        <taxon>Agaricomycotina</taxon>
        <taxon>Agaricomycetes</taxon>
        <taxon>Agaricomycetidae</taxon>
        <taxon>Agaricales</taxon>
        <taxon>Marasmiineae</taxon>
        <taxon>Physalacriaceae</taxon>
        <taxon>Armillaria</taxon>
    </lineage>
</organism>
<dbReference type="Proteomes" id="UP001175226">
    <property type="component" value="Unassembled WGS sequence"/>
</dbReference>
<evidence type="ECO:0000313" key="3">
    <source>
        <dbReference type="Proteomes" id="UP001175226"/>
    </source>
</evidence>
<comment type="caution">
    <text evidence="2">The sequence shown here is derived from an EMBL/GenBank/DDBJ whole genome shotgun (WGS) entry which is preliminary data.</text>
</comment>
<reference evidence="2" key="1">
    <citation type="submission" date="2023-06" db="EMBL/GenBank/DDBJ databases">
        <authorList>
            <consortium name="Lawrence Berkeley National Laboratory"/>
            <person name="Ahrendt S."/>
            <person name="Sahu N."/>
            <person name="Indic B."/>
            <person name="Wong-Bajracharya J."/>
            <person name="Merenyi Z."/>
            <person name="Ke H.-M."/>
            <person name="Monk M."/>
            <person name="Kocsube S."/>
            <person name="Drula E."/>
            <person name="Lipzen A."/>
            <person name="Balint B."/>
            <person name="Henrissat B."/>
            <person name="Andreopoulos B."/>
            <person name="Martin F.M."/>
            <person name="Harder C.B."/>
            <person name="Rigling D."/>
            <person name="Ford K.L."/>
            <person name="Foster G.D."/>
            <person name="Pangilinan J."/>
            <person name="Papanicolaou A."/>
            <person name="Barry K."/>
            <person name="LaButti K."/>
            <person name="Viragh M."/>
            <person name="Koriabine M."/>
            <person name="Yan M."/>
            <person name="Riley R."/>
            <person name="Champramary S."/>
            <person name="Plett K.L."/>
            <person name="Tsai I.J."/>
            <person name="Slot J."/>
            <person name="Sipos G."/>
            <person name="Plett J."/>
            <person name="Nagy L.G."/>
            <person name="Grigoriev I.V."/>
        </authorList>
    </citation>
    <scope>NUCLEOTIDE SEQUENCE</scope>
    <source>
        <strain evidence="2">FPL87.14</strain>
    </source>
</reference>
<keyword evidence="3" id="KW-1185">Reference proteome</keyword>
<protein>
    <submittedName>
        <fullName evidence="2">Uncharacterized protein</fullName>
    </submittedName>
</protein>
<keyword evidence="1" id="KW-1133">Transmembrane helix</keyword>